<dbReference type="Proteomes" id="UP000314294">
    <property type="component" value="Unassembled WGS sequence"/>
</dbReference>
<feature type="compositionally biased region" description="Polar residues" evidence="1">
    <location>
        <begin position="1"/>
        <end position="30"/>
    </location>
</feature>
<keyword evidence="3" id="KW-1185">Reference proteome</keyword>
<reference evidence="2 3" key="1">
    <citation type="submission" date="2019-03" db="EMBL/GenBank/DDBJ databases">
        <title>First draft genome of Liparis tanakae, snailfish: a comprehensive survey of snailfish specific genes.</title>
        <authorList>
            <person name="Kim W."/>
            <person name="Song I."/>
            <person name="Jeong J.-H."/>
            <person name="Kim D."/>
            <person name="Kim S."/>
            <person name="Ryu S."/>
            <person name="Song J.Y."/>
            <person name="Lee S.K."/>
        </authorList>
    </citation>
    <scope>NUCLEOTIDE SEQUENCE [LARGE SCALE GENOMIC DNA]</scope>
    <source>
        <tissue evidence="2">Muscle</tissue>
    </source>
</reference>
<protein>
    <submittedName>
        <fullName evidence="2">Uncharacterized protein</fullName>
    </submittedName>
</protein>
<gene>
    <name evidence="2" type="ORF">EYF80_038121</name>
</gene>
<dbReference type="EMBL" id="SRLO01000573">
    <property type="protein sequence ID" value="TNN51709.1"/>
    <property type="molecule type" value="Genomic_DNA"/>
</dbReference>
<evidence type="ECO:0000313" key="3">
    <source>
        <dbReference type="Proteomes" id="UP000314294"/>
    </source>
</evidence>
<comment type="caution">
    <text evidence="2">The sequence shown here is derived from an EMBL/GenBank/DDBJ whole genome shotgun (WGS) entry which is preliminary data.</text>
</comment>
<proteinExistence type="predicted"/>
<dbReference type="AlphaFoldDB" id="A0A4Z2GEB7"/>
<accession>A0A4Z2GEB7</accession>
<feature type="region of interest" description="Disordered" evidence="1">
    <location>
        <begin position="1"/>
        <end position="77"/>
    </location>
</feature>
<sequence>MGRSSENAPSSHLIKTNASRTAERSFQSPGEGSGASVESGHSASRGDDPTAEFRSRSRKRCCTGSLLNTDLERQMRR</sequence>
<organism evidence="2 3">
    <name type="scientific">Liparis tanakae</name>
    <name type="common">Tanaka's snailfish</name>
    <dbReference type="NCBI Taxonomy" id="230148"/>
    <lineage>
        <taxon>Eukaryota</taxon>
        <taxon>Metazoa</taxon>
        <taxon>Chordata</taxon>
        <taxon>Craniata</taxon>
        <taxon>Vertebrata</taxon>
        <taxon>Euteleostomi</taxon>
        <taxon>Actinopterygii</taxon>
        <taxon>Neopterygii</taxon>
        <taxon>Teleostei</taxon>
        <taxon>Neoteleostei</taxon>
        <taxon>Acanthomorphata</taxon>
        <taxon>Eupercaria</taxon>
        <taxon>Perciformes</taxon>
        <taxon>Cottioidei</taxon>
        <taxon>Cottales</taxon>
        <taxon>Liparidae</taxon>
        <taxon>Liparis</taxon>
    </lineage>
</organism>
<evidence type="ECO:0000313" key="2">
    <source>
        <dbReference type="EMBL" id="TNN51709.1"/>
    </source>
</evidence>
<name>A0A4Z2GEB7_9TELE</name>
<evidence type="ECO:0000256" key="1">
    <source>
        <dbReference type="SAM" id="MobiDB-lite"/>
    </source>
</evidence>
<feature type="compositionally biased region" description="Basic and acidic residues" evidence="1">
    <location>
        <begin position="44"/>
        <end position="55"/>
    </location>
</feature>